<protein>
    <recommendedName>
        <fullName evidence="2">Exportin-5 C-terminal domain-containing protein</fullName>
    </recommendedName>
</protein>
<dbReference type="InterPro" id="IPR011989">
    <property type="entry name" value="ARM-like"/>
</dbReference>
<dbReference type="Gene3D" id="1.25.10.10">
    <property type="entry name" value="Leucine-rich Repeat Variant"/>
    <property type="match status" value="1"/>
</dbReference>
<dbReference type="InterPro" id="IPR016024">
    <property type="entry name" value="ARM-type_fold"/>
</dbReference>
<dbReference type="Pfam" id="PF19273">
    <property type="entry name" value="Exportin-5"/>
    <property type="match status" value="1"/>
</dbReference>
<dbReference type="GO" id="GO:0005049">
    <property type="term" value="F:nuclear export signal receptor activity"/>
    <property type="evidence" value="ECO:0007669"/>
    <property type="project" value="InterPro"/>
</dbReference>
<dbReference type="PANTHER" id="PTHR11223:SF3">
    <property type="entry name" value="EXPORTIN-5"/>
    <property type="match status" value="1"/>
</dbReference>
<reference evidence="3 4" key="1">
    <citation type="submission" date="2020-06" db="EMBL/GenBank/DDBJ databases">
        <title>The yeast mating-type switching endonuclease HO is a domesticated member of an unorthodox homing genetic element family.</title>
        <authorList>
            <person name="Coughlan A.Y."/>
            <person name="Lombardi L."/>
            <person name="Braun-Galleani S."/>
            <person name="Martos A.R."/>
            <person name="Galeote V."/>
            <person name="Bigey F."/>
            <person name="Dequin S."/>
            <person name="Byrne K.P."/>
            <person name="Wolfe K.H."/>
        </authorList>
    </citation>
    <scope>NUCLEOTIDE SEQUENCE [LARGE SCALE GENOMIC DNA]</scope>
    <source>
        <strain evidence="3 4">CBS764</strain>
    </source>
</reference>
<sequence length="1225" mass="142210">MDPNGASQVITALEVIYSGKSTNEERLEAQKFLDRVKGHEESPFWGYEIALNNPADYILKHFGLGLLENAVRKNWVDYNLEKRLALRKWVVELNCGVQKEDPRYIKQKLAFLWVEIAKRTWGEALRGDNPSKEELMESWVDMDANLTELWNIGGASRELALVIFKILFEDVFLLDDLTVLKRMTIIQPLCVMTISPMDVFATKYKFTEKWTLFKANQEGWFALWVSELNNALAQNNAEYVIRLLETLKTCLNWPLGEVIIKNDIFSTLLQCFLSNIPKAQSMALDSMHILLTRPYNNEEHYQIIIDKVFDSMDLLNQVYDYLQFDPEQGIDEVKYPIVKKCVDMISCLYICVFKIKDTNNRIEKYLRLVLKATFNPSLIVSGLTLDVWCSCLRNDEFLPLLDKYVIPDLLNFAADALIYYEQIDGHVSKKFAEIDFQSTSEFQSFCSTFRKRIRDIIRLISCVKLDYTYDWLNNRLNSFFSSPYGQEVLTSTFLDRKCDPYLSALSQFMIIECFINGCIRWKIWYPSGADYSEKLDSIMRKLEVLSNQLIALNIREPLLLKKEIQNFALFLTMLKDNVLFTLLEKIITSATMDYPEIDLEERSSEADAVRDLRYACGIELNRMALLMPESLKEIFPDLENVVAKIMPNLSYHERISFKSFLLTIVLKSSMDGKEERFAAIVDPELVAWSDQSTVVGLSELPWFMERLGIVQIAEYFQKRGINENSDLLSISIDDEGKKLKSDLTKRWQTLFPVRATRMFIHYSMQSIKKDEELKMLQKMWRPRIVPILPYIMRLLYQLQAYHDPENAKDLPVIVQSFVKYSTIERFWEAGASNKSKDEFINEHMKAMQTLRDFADSVGHIVRYTREYTLLVISAISTLGNVFFDIDEAPEMLMDSIAIFKPSANHISPGVSTHGWKHIMNVAIRPLLKNCPEECAPKFMTNFLPRLFETLDILLCQKWSSYMNSDINLEPVQTDDEDMTEEILEENLLRQLTTVVVRIMIDCVGQHSTNSQSSKGKFTSRQIKMRAIIFENINVLAPFLKLLNHLMSFRDSKCSFNAILVMRCCLNEVLIKEDSVDEFFTVEVMKNLLLNVLCQSSFKDSFYEALNVFTVLFLTLCKEYKPARAYLYEISHGYDIDSLYENLKSVDHYRNQRALMIEFIDWIKAANGRDDEEEDENRATETKRQEKRAAILKKASERLVRKQKEDGDILDDPNTEDAAFGSLFGS</sequence>
<dbReference type="RefSeq" id="XP_037139810.1">
    <property type="nucleotide sequence ID" value="XM_037283914.1"/>
</dbReference>
<dbReference type="SUPFAM" id="SSF48371">
    <property type="entry name" value="ARM repeat"/>
    <property type="match status" value="1"/>
</dbReference>
<dbReference type="InterPro" id="IPR045478">
    <property type="entry name" value="Exportin-5_C"/>
</dbReference>
<evidence type="ECO:0000259" key="2">
    <source>
        <dbReference type="Pfam" id="PF19273"/>
    </source>
</evidence>
<accession>A0A7G3ZI00</accession>
<dbReference type="OrthoDB" id="2215036at2759"/>
<evidence type="ECO:0000313" key="3">
    <source>
        <dbReference type="EMBL" id="QLL33136.1"/>
    </source>
</evidence>
<proteinExistence type="predicted"/>
<keyword evidence="4" id="KW-1185">Reference proteome</keyword>
<dbReference type="Proteomes" id="UP000515788">
    <property type="component" value="Chromosome 5"/>
</dbReference>
<gene>
    <name evidence="3" type="ORF">HG536_0E00460</name>
</gene>
<dbReference type="GO" id="GO:0006611">
    <property type="term" value="P:protein export from nucleus"/>
    <property type="evidence" value="ECO:0007669"/>
    <property type="project" value="InterPro"/>
</dbReference>
<evidence type="ECO:0000256" key="1">
    <source>
        <dbReference type="SAM" id="MobiDB-lite"/>
    </source>
</evidence>
<dbReference type="GO" id="GO:0005737">
    <property type="term" value="C:cytoplasm"/>
    <property type="evidence" value="ECO:0007669"/>
    <property type="project" value="TreeGrafter"/>
</dbReference>
<dbReference type="PANTHER" id="PTHR11223">
    <property type="entry name" value="EXPORTIN 1/5"/>
    <property type="match status" value="1"/>
</dbReference>
<dbReference type="InterPro" id="IPR045065">
    <property type="entry name" value="XPO1/5"/>
</dbReference>
<name>A0A7G3ZI00_9SACH</name>
<dbReference type="GO" id="GO:0003723">
    <property type="term" value="F:RNA binding"/>
    <property type="evidence" value="ECO:0007669"/>
    <property type="project" value="TreeGrafter"/>
</dbReference>
<feature type="region of interest" description="Disordered" evidence="1">
    <location>
        <begin position="1202"/>
        <end position="1225"/>
    </location>
</feature>
<organism evidence="3 4">
    <name type="scientific">Torulaspora globosa</name>
    <dbReference type="NCBI Taxonomy" id="48254"/>
    <lineage>
        <taxon>Eukaryota</taxon>
        <taxon>Fungi</taxon>
        <taxon>Dikarya</taxon>
        <taxon>Ascomycota</taxon>
        <taxon>Saccharomycotina</taxon>
        <taxon>Saccharomycetes</taxon>
        <taxon>Saccharomycetales</taxon>
        <taxon>Saccharomycetaceae</taxon>
        <taxon>Torulaspora</taxon>
    </lineage>
</organism>
<evidence type="ECO:0000313" key="4">
    <source>
        <dbReference type="Proteomes" id="UP000515788"/>
    </source>
</evidence>
<dbReference type="GeneID" id="59326332"/>
<dbReference type="GO" id="GO:0005634">
    <property type="term" value="C:nucleus"/>
    <property type="evidence" value="ECO:0007669"/>
    <property type="project" value="TreeGrafter"/>
</dbReference>
<dbReference type="GO" id="GO:0042565">
    <property type="term" value="C:RNA nuclear export complex"/>
    <property type="evidence" value="ECO:0007669"/>
    <property type="project" value="TreeGrafter"/>
</dbReference>
<feature type="domain" description="Exportin-5 C-terminal" evidence="2">
    <location>
        <begin position="333"/>
        <end position="1163"/>
    </location>
</feature>
<dbReference type="EMBL" id="CP059250">
    <property type="protein sequence ID" value="QLL33136.1"/>
    <property type="molecule type" value="Genomic_DNA"/>
</dbReference>
<dbReference type="GO" id="GO:0006405">
    <property type="term" value="P:RNA export from nucleus"/>
    <property type="evidence" value="ECO:0007669"/>
    <property type="project" value="TreeGrafter"/>
</dbReference>
<dbReference type="KEGG" id="tgb:HG536_0E00460"/>
<dbReference type="AlphaFoldDB" id="A0A7G3ZI00"/>